<keyword evidence="3" id="KW-1185">Reference proteome</keyword>
<dbReference type="HOGENOM" id="CLU_1488132_0_0_7"/>
<dbReference type="AlphaFoldDB" id="A9EYG7"/>
<dbReference type="STRING" id="448385.sce7374"/>
<feature type="compositionally biased region" description="Low complexity" evidence="1">
    <location>
        <begin position="9"/>
        <end position="19"/>
    </location>
</feature>
<organism evidence="2 3">
    <name type="scientific">Sorangium cellulosum (strain So ce56)</name>
    <name type="common">Polyangium cellulosum (strain So ce56)</name>
    <dbReference type="NCBI Taxonomy" id="448385"/>
    <lineage>
        <taxon>Bacteria</taxon>
        <taxon>Pseudomonadati</taxon>
        <taxon>Myxococcota</taxon>
        <taxon>Polyangia</taxon>
        <taxon>Polyangiales</taxon>
        <taxon>Polyangiaceae</taxon>
        <taxon>Sorangium</taxon>
    </lineage>
</organism>
<dbReference type="EMBL" id="AM746676">
    <property type="protein sequence ID" value="CAN97542.1"/>
    <property type="molecule type" value="Genomic_DNA"/>
</dbReference>
<dbReference type="KEGG" id="scl:sce7374"/>
<evidence type="ECO:0000313" key="2">
    <source>
        <dbReference type="EMBL" id="CAN97542.1"/>
    </source>
</evidence>
<feature type="region of interest" description="Disordered" evidence="1">
    <location>
        <begin position="1"/>
        <end position="29"/>
    </location>
</feature>
<accession>A9EYG7</accession>
<name>A9EYG7_SORC5</name>
<gene>
    <name evidence="2" type="ordered locus">sce7374</name>
</gene>
<dbReference type="BioCyc" id="SCEL448385:SCE_RS37765-MONOMER"/>
<sequence>MPCPPSIPAPDSAAIWSPSADDDSRPRPARRSDLVTCYVLRMRMLMLSCRRGLASLCLAARSGAALTVVLSLGASACASVVGEHEVETKFLVKPTSQSTFSGWSELSVSEDPNSVDRAELMYIRLEARDDNVPDLTFLKSVSASAVVDGKSTVVAKKAPMPRGERIVPLDRVYHDDIRPFFYKDDESGDYTVHVDWEGKVDLTKTIPPEGVWMKVLVAVRIE</sequence>
<protein>
    <submittedName>
        <fullName evidence="2">Uncharacterized protein</fullName>
    </submittedName>
</protein>
<dbReference type="Proteomes" id="UP000002139">
    <property type="component" value="Chromosome"/>
</dbReference>
<evidence type="ECO:0000313" key="3">
    <source>
        <dbReference type="Proteomes" id="UP000002139"/>
    </source>
</evidence>
<evidence type="ECO:0000256" key="1">
    <source>
        <dbReference type="SAM" id="MobiDB-lite"/>
    </source>
</evidence>
<reference evidence="2 3" key="1">
    <citation type="journal article" date="2007" name="Nat. Biotechnol.">
        <title>Complete genome sequence of the myxobacterium Sorangium cellulosum.</title>
        <authorList>
            <person name="Schneiker S."/>
            <person name="Perlova O."/>
            <person name="Kaiser O."/>
            <person name="Gerth K."/>
            <person name="Alici A."/>
            <person name="Altmeyer M.O."/>
            <person name="Bartels D."/>
            <person name="Bekel T."/>
            <person name="Beyer S."/>
            <person name="Bode E."/>
            <person name="Bode H.B."/>
            <person name="Bolten C.J."/>
            <person name="Choudhuri J.V."/>
            <person name="Doss S."/>
            <person name="Elnakady Y.A."/>
            <person name="Frank B."/>
            <person name="Gaigalat L."/>
            <person name="Goesmann A."/>
            <person name="Groeger C."/>
            <person name="Gross F."/>
            <person name="Jelsbak L."/>
            <person name="Jelsbak L."/>
            <person name="Kalinowski J."/>
            <person name="Kegler C."/>
            <person name="Knauber T."/>
            <person name="Konietzny S."/>
            <person name="Kopp M."/>
            <person name="Krause L."/>
            <person name="Krug D."/>
            <person name="Linke B."/>
            <person name="Mahmud T."/>
            <person name="Martinez-Arias R."/>
            <person name="McHardy A.C."/>
            <person name="Merai M."/>
            <person name="Meyer F."/>
            <person name="Mormann S."/>
            <person name="Munoz-Dorado J."/>
            <person name="Perez J."/>
            <person name="Pradella S."/>
            <person name="Rachid S."/>
            <person name="Raddatz G."/>
            <person name="Rosenau F."/>
            <person name="Rueckert C."/>
            <person name="Sasse F."/>
            <person name="Scharfe M."/>
            <person name="Schuster S.C."/>
            <person name="Suen G."/>
            <person name="Treuner-Lange A."/>
            <person name="Velicer G.J."/>
            <person name="Vorholter F.-J."/>
            <person name="Weissman K.J."/>
            <person name="Welch R.D."/>
            <person name="Wenzel S.C."/>
            <person name="Whitworth D.E."/>
            <person name="Wilhelm S."/>
            <person name="Wittmann C."/>
            <person name="Bloecker H."/>
            <person name="Puehler A."/>
            <person name="Mueller R."/>
        </authorList>
    </citation>
    <scope>NUCLEOTIDE SEQUENCE [LARGE SCALE GENOMIC DNA]</scope>
    <source>
        <strain evidence="3">So ce56</strain>
    </source>
</reference>
<proteinExistence type="predicted"/>